<dbReference type="EMBL" id="CAJVPY010005787">
    <property type="protein sequence ID" value="CAG8650451.1"/>
    <property type="molecule type" value="Genomic_DNA"/>
</dbReference>
<organism evidence="1 2">
    <name type="scientific">Dentiscutata erythropus</name>
    <dbReference type="NCBI Taxonomy" id="1348616"/>
    <lineage>
        <taxon>Eukaryota</taxon>
        <taxon>Fungi</taxon>
        <taxon>Fungi incertae sedis</taxon>
        <taxon>Mucoromycota</taxon>
        <taxon>Glomeromycotina</taxon>
        <taxon>Glomeromycetes</taxon>
        <taxon>Diversisporales</taxon>
        <taxon>Gigasporaceae</taxon>
        <taxon>Dentiscutata</taxon>
    </lineage>
</organism>
<protein>
    <submittedName>
        <fullName evidence="1">17504_t:CDS:1</fullName>
    </submittedName>
</protein>
<dbReference type="Proteomes" id="UP000789405">
    <property type="component" value="Unassembled WGS sequence"/>
</dbReference>
<dbReference type="AlphaFoldDB" id="A0A9N9DSC7"/>
<name>A0A9N9DSC7_9GLOM</name>
<comment type="caution">
    <text evidence="1">The sequence shown here is derived from an EMBL/GenBank/DDBJ whole genome shotgun (WGS) entry which is preliminary data.</text>
</comment>
<evidence type="ECO:0000313" key="1">
    <source>
        <dbReference type="EMBL" id="CAG8650451.1"/>
    </source>
</evidence>
<keyword evidence="2" id="KW-1185">Reference proteome</keyword>
<evidence type="ECO:0000313" key="2">
    <source>
        <dbReference type="Proteomes" id="UP000789405"/>
    </source>
</evidence>
<feature type="non-terminal residue" evidence="1">
    <location>
        <position position="1"/>
    </location>
</feature>
<accession>A0A9N9DSC7</accession>
<proteinExistence type="predicted"/>
<gene>
    <name evidence="1" type="ORF">DERYTH_LOCUS10154</name>
</gene>
<sequence>WSVEKNNSCKLVKLSVLPISTTIVGYEFPDELTACEGRS</sequence>
<reference evidence="1" key="1">
    <citation type="submission" date="2021-06" db="EMBL/GenBank/DDBJ databases">
        <authorList>
            <person name="Kallberg Y."/>
            <person name="Tangrot J."/>
            <person name="Rosling A."/>
        </authorList>
    </citation>
    <scope>NUCLEOTIDE SEQUENCE</scope>
    <source>
        <strain evidence="1">MA453B</strain>
    </source>
</reference>